<dbReference type="GO" id="GO:0071897">
    <property type="term" value="P:DNA biosynthetic process"/>
    <property type="evidence" value="ECO:0007669"/>
    <property type="project" value="UniProtKB-ARBA"/>
</dbReference>
<name>A0A226D5H0_FOLCA</name>
<dbReference type="PANTHER" id="PTHR33050:SF7">
    <property type="entry name" value="RIBONUCLEASE H"/>
    <property type="match status" value="1"/>
</dbReference>
<evidence type="ECO:0008006" key="3">
    <source>
        <dbReference type="Google" id="ProtNLM"/>
    </source>
</evidence>
<dbReference type="AlphaFoldDB" id="A0A226D5H0"/>
<organism evidence="1 2">
    <name type="scientific">Folsomia candida</name>
    <name type="common">Springtail</name>
    <dbReference type="NCBI Taxonomy" id="158441"/>
    <lineage>
        <taxon>Eukaryota</taxon>
        <taxon>Metazoa</taxon>
        <taxon>Ecdysozoa</taxon>
        <taxon>Arthropoda</taxon>
        <taxon>Hexapoda</taxon>
        <taxon>Collembola</taxon>
        <taxon>Entomobryomorpha</taxon>
        <taxon>Isotomoidea</taxon>
        <taxon>Isotomidae</taxon>
        <taxon>Proisotominae</taxon>
        <taxon>Folsomia</taxon>
    </lineage>
</organism>
<proteinExistence type="predicted"/>
<protein>
    <recommendedName>
        <fullName evidence="3">Reverse transcriptase domain-containing protein</fullName>
    </recommendedName>
</protein>
<keyword evidence="2" id="KW-1185">Reference proteome</keyword>
<reference evidence="1 2" key="1">
    <citation type="submission" date="2015-12" db="EMBL/GenBank/DDBJ databases">
        <title>The genome of Folsomia candida.</title>
        <authorList>
            <person name="Faddeeva A."/>
            <person name="Derks M.F."/>
            <person name="Anvar Y."/>
            <person name="Smit S."/>
            <person name="Van Straalen N."/>
            <person name="Roelofs D."/>
        </authorList>
    </citation>
    <scope>NUCLEOTIDE SEQUENCE [LARGE SCALE GENOMIC DNA]</scope>
    <source>
        <strain evidence="1 2">VU population</strain>
        <tissue evidence="1">Whole body</tissue>
    </source>
</reference>
<sequence>MESIKTAMSLLSENCFMAVIDLKDAYHAIRIDDEFQKFLKFRWNGFELNSKSMQITLPVEKRQKVLRKCSDILNNPNPTLLSLAELIGTLVAASPATRYGRASLSQEAQDDIKWWIIHLDSEYHSLKSFKPTYEIFTDASLKGWGAVVNGVEARGNWTIADFMELGQGAQIHINTLELQAAFNGLKSLENIVKIPITRFNNFNNVSIKVKRNLAAIPKCI</sequence>
<dbReference type="EMBL" id="LNIX01000035">
    <property type="protein sequence ID" value="OXA40124.1"/>
    <property type="molecule type" value="Genomic_DNA"/>
</dbReference>
<gene>
    <name evidence="1" type="ORF">Fcan01_25136</name>
</gene>
<accession>A0A226D5H0</accession>
<evidence type="ECO:0000313" key="1">
    <source>
        <dbReference type="EMBL" id="OXA40124.1"/>
    </source>
</evidence>
<dbReference type="OMA" id="SENCFMA"/>
<comment type="caution">
    <text evidence="1">The sequence shown here is derived from an EMBL/GenBank/DDBJ whole genome shotgun (WGS) entry which is preliminary data.</text>
</comment>
<evidence type="ECO:0000313" key="2">
    <source>
        <dbReference type="Proteomes" id="UP000198287"/>
    </source>
</evidence>
<dbReference type="PANTHER" id="PTHR33050">
    <property type="entry name" value="REVERSE TRANSCRIPTASE DOMAIN-CONTAINING PROTEIN"/>
    <property type="match status" value="1"/>
</dbReference>
<dbReference type="SUPFAM" id="SSF56672">
    <property type="entry name" value="DNA/RNA polymerases"/>
    <property type="match status" value="1"/>
</dbReference>
<dbReference type="InterPro" id="IPR052055">
    <property type="entry name" value="Hepadnavirus_pol/RT"/>
</dbReference>
<dbReference type="Proteomes" id="UP000198287">
    <property type="component" value="Unassembled WGS sequence"/>
</dbReference>
<dbReference type="InterPro" id="IPR043502">
    <property type="entry name" value="DNA/RNA_pol_sf"/>
</dbReference>
<dbReference type="CDD" id="cd09275">
    <property type="entry name" value="RNase_HI_RT_DIRS1"/>
    <property type="match status" value="1"/>
</dbReference>